<name>A0A6P2CUD4_9BACT</name>
<gene>
    <name evidence="2" type="ORF">SOIL9_51910</name>
</gene>
<protein>
    <submittedName>
        <fullName evidence="2">Uncharacterized protein</fullName>
    </submittedName>
</protein>
<evidence type="ECO:0000313" key="3">
    <source>
        <dbReference type="Proteomes" id="UP000464178"/>
    </source>
</evidence>
<keyword evidence="1" id="KW-0732">Signal</keyword>
<evidence type="ECO:0000256" key="1">
    <source>
        <dbReference type="SAM" id="SignalP"/>
    </source>
</evidence>
<evidence type="ECO:0000313" key="2">
    <source>
        <dbReference type="EMBL" id="VTR92523.1"/>
    </source>
</evidence>
<sequence length="152" mass="16448">MKAPFPILAGAVAVLLAVPAGAQEKINLLNKGKSEESAQKIKALQKERIAALKDVAEQTAALFKNGRTTADEVYEARLTALRAELDAAEKGPERVALHKSVVDVLKEYETWAVAQHEAARATAATALKVKARRLESEIHLERATIEAGKENK</sequence>
<dbReference type="KEGG" id="gms:SOIL9_51910"/>
<reference evidence="2 3" key="1">
    <citation type="submission" date="2019-05" db="EMBL/GenBank/DDBJ databases">
        <authorList>
            <consortium name="Science for Life Laboratories"/>
        </authorList>
    </citation>
    <scope>NUCLEOTIDE SEQUENCE [LARGE SCALE GENOMIC DNA]</scope>
    <source>
        <strain evidence="2">Soil9</strain>
    </source>
</reference>
<keyword evidence="3" id="KW-1185">Reference proteome</keyword>
<dbReference type="EMBL" id="LR593886">
    <property type="protein sequence ID" value="VTR92523.1"/>
    <property type="molecule type" value="Genomic_DNA"/>
</dbReference>
<organism evidence="2 3">
    <name type="scientific">Gemmata massiliana</name>
    <dbReference type="NCBI Taxonomy" id="1210884"/>
    <lineage>
        <taxon>Bacteria</taxon>
        <taxon>Pseudomonadati</taxon>
        <taxon>Planctomycetota</taxon>
        <taxon>Planctomycetia</taxon>
        <taxon>Gemmatales</taxon>
        <taxon>Gemmataceae</taxon>
        <taxon>Gemmata</taxon>
    </lineage>
</organism>
<proteinExistence type="predicted"/>
<feature type="signal peptide" evidence="1">
    <location>
        <begin position="1"/>
        <end position="22"/>
    </location>
</feature>
<accession>A0A6P2CUD4</accession>
<feature type="chain" id="PRO_5026699016" evidence="1">
    <location>
        <begin position="23"/>
        <end position="152"/>
    </location>
</feature>
<dbReference type="AlphaFoldDB" id="A0A6P2CUD4"/>
<dbReference type="RefSeq" id="WP_162667372.1">
    <property type="nucleotide sequence ID" value="NZ_LR593886.1"/>
</dbReference>
<dbReference type="Proteomes" id="UP000464178">
    <property type="component" value="Chromosome"/>
</dbReference>